<comment type="caution">
    <text evidence="1">The sequence shown here is derived from an EMBL/GenBank/DDBJ whole genome shotgun (WGS) entry which is preliminary data.</text>
</comment>
<dbReference type="EMBL" id="CADEBD010000358">
    <property type="protein sequence ID" value="CAB3251421.1"/>
    <property type="molecule type" value="Genomic_DNA"/>
</dbReference>
<dbReference type="OrthoDB" id="3437960at2759"/>
<evidence type="ECO:0000313" key="1">
    <source>
        <dbReference type="EMBL" id="CAB3251421.1"/>
    </source>
</evidence>
<gene>
    <name evidence="1" type="ORF">APLA_LOCUS13616</name>
</gene>
<protein>
    <submittedName>
        <fullName evidence="1">Uncharacterized protein</fullName>
    </submittedName>
</protein>
<proteinExistence type="predicted"/>
<sequence>MATETEQAISILENTALLLRRTQLNLSKCPKQRLAKVGYLQTRIKTIEEYWMIFKEAHKKLLTCTTSEERGLLPYFEKEELFSYKKICTCVCWET</sequence>
<organism evidence="1 2">
    <name type="scientific">Arctia plantaginis</name>
    <name type="common">Wood tiger moth</name>
    <name type="synonym">Phalaena plantaginis</name>
    <dbReference type="NCBI Taxonomy" id="874455"/>
    <lineage>
        <taxon>Eukaryota</taxon>
        <taxon>Metazoa</taxon>
        <taxon>Ecdysozoa</taxon>
        <taxon>Arthropoda</taxon>
        <taxon>Hexapoda</taxon>
        <taxon>Insecta</taxon>
        <taxon>Pterygota</taxon>
        <taxon>Neoptera</taxon>
        <taxon>Endopterygota</taxon>
        <taxon>Lepidoptera</taxon>
        <taxon>Glossata</taxon>
        <taxon>Ditrysia</taxon>
        <taxon>Noctuoidea</taxon>
        <taxon>Erebidae</taxon>
        <taxon>Arctiinae</taxon>
        <taxon>Arctia</taxon>
    </lineage>
</organism>
<dbReference type="AlphaFoldDB" id="A0A8S1AXS7"/>
<evidence type="ECO:0000313" key="2">
    <source>
        <dbReference type="Proteomes" id="UP000494256"/>
    </source>
</evidence>
<accession>A0A8S1AXS7</accession>
<dbReference type="Proteomes" id="UP000494256">
    <property type="component" value="Unassembled WGS sequence"/>
</dbReference>
<name>A0A8S1AXS7_ARCPL</name>
<reference evidence="1 2" key="1">
    <citation type="submission" date="2020-04" db="EMBL/GenBank/DDBJ databases">
        <authorList>
            <person name="Wallbank WR R."/>
            <person name="Pardo Diaz C."/>
            <person name="Kozak K."/>
            <person name="Martin S."/>
            <person name="Jiggins C."/>
            <person name="Moest M."/>
            <person name="Warren A I."/>
            <person name="Byers J.R.P. K."/>
            <person name="Montejo-Kovacevich G."/>
            <person name="Yen C E."/>
        </authorList>
    </citation>
    <scope>NUCLEOTIDE SEQUENCE [LARGE SCALE GENOMIC DNA]</scope>
</reference>